<dbReference type="AlphaFoldDB" id="A0A4Q1JNC0"/>
<dbReference type="EMBL" id="SAXA01000003">
    <property type="protein sequence ID" value="RXQ96168.1"/>
    <property type="molecule type" value="Genomic_DNA"/>
</dbReference>
<organism evidence="1 2">
    <name type="scientific">Ancylomarina salipaludis</name>
    <dbReference type="NCBI Taxonomy" id="2501299"/>
    <lineage>
        <taxon>Bacteria</taxon>
        <taxon>Pseudomonadati</taxon>
        <taxon>Bacteroidota</taxon>
        <taxon>Bacteroidia</taxon>
        <taxon>Marinilabiliales</taxon>
        <taxon>Marinifilaceae</taxon>
        <taxon>Ancylomarina</taxon>
    </lineage>
</organism>
<name>A0A4Q1JNC0_9BACT</name>
<dbReference type="PROSITE" id="PS51257">
    <property type="entry name" value="PROKAR_LIPOPROTEIN"/>
    <property type="match status" value="1"/>
</dbReference>
<protein>
    <submittedName>
        <fullName evidence="1">Uncharacterized protein</fullName>
    </submittedName>
</protein>
<dbReference type="Proteomes" id="UP000289703">
    <property type="component" value="Unassembled WGS sequence"/>
</dbReference>
<sequence>MKHYALLISILSITFSCANQKNTPKKIVADSAQVTKEIPINKPDFAPNTLALNIKILKIIPHNEYNEIHATVNKTLGSGAGIIGIYSKGKEISFETKSNSDVKINSNYSFLFKESQTMGNNDPILNLIKEVK</sequence>
<gene>
    <name evidence="1" type="ORF">EO244_04825</name>
</gene>
<dbReference type="RefSeq" id="WP_129253501.1">
    <property type="nucleotide sequence ID" value="NZ_SAXA01000003.1"/>
</dbReference>
<reference evidence="1 2" key="1">
    <citation type="submission" date="2019-01" db="EMBL/GenBank/DDBJ databases">
        <title>Ancylomarina salipaludis sp. nov., isolated from a salt marsh.</title>
        <authorList>
            <person name="Yoon J.-H."/>
        </authorList>
    </citation>
    <scope>NUCLEOTIDE SEQUENCE [LARGE SCALE GENOMIC DNA]</scope>
    <source>
        <strain evidence="1 2">SHSM-M15</strain>
    </source>
</reference>
<keyword evidence="2" id="KW-1185">Reference proteome</keyword>
<comment type="caution">
    <text evidence="1">The sequence shown here is derived from an EMBL/GenBank/DDBJ whole genome shotgun (WGS) entry which is preliminary data.</text>
</comment>
<dbReference type="OrthoDB" id="9829870at2"/>
<evidence type="ECO:0000313" key="2">
    <source>
        <dbReference type="Proteomes" id="UP000289703"/>
    </source>
</evidence>
<proteinExistence type="predicted"/>
<accession>A0A4Q1JNC0</accession>
<evidence type="ECO:0000313" key="1">
    <source>
        <dbReference type="EMBL" id="RXQ96168.1"/>
    </source>
</evidence>